<keyword evidence="2" id="KW-0812">Transmembrane</keyword>
<keyword evidence="4" id="KW-1185">Reference proteome</keyword>
<evidence type="ECO:0000313" key="3">
    <source>
        <dbReference type="EMBL" id="PWF26174.1"/>
    </source>
</evidence>
<dbReference type="AlphaFoldDB" id="A0A2V1K9Q6"/>
<dbReference type="EMBL" id="QETB01000004">
    <property type="protein sequence ID" value="PWF26174.1"/>
    <property type="molecule type" value="Genomic_DNA"/>
</dbReference>
<dbReference type="InterPro" id="IPR025576">
    <property type="entry name" value="YwiC"/>
</dbReference>
<feature type="transmembrane region" description="Helical" evidence="2">
    <location>
        <begin position="224"/>
        <end position="243"/>
    </location>
</feature>
<protein>
    <recommendedName>
        <fullName evidence="5">YwiC-like family protein</fullName>
    </recommendedName>
</protein>
<evidence type="ECO:0000256" key="2">
    <source>
        <dbReference type="SAM" id="Phobius"/>
    </source>
</evidence>
<feature type="transmembrane region" description="Helical" evidence="2">
    <location>
        <begin position="51"/>
        <end position="74"/>
    </location>
</feature>
<accession>A0A2V1K9Q6</accession>
<feature type="region of interest" description="Disordered" evidence="1">
    <location>
        <begin position="1"/>
        <end position="23"/>
    </location>
</feature>
<evidence type="ECO:0000256" key="1">
    <source>
        <dbReference type="SAM" id="MobiDB-lite"/>
    </source>
</evidence>
<feature type="transmembrane region" description="Helical" evidence="2">
    <location>
        <begin position="25"/>
        <end position="45"/>
    </location>
</feature>
<evidence type="ECO:0008006" key="5">
    <source>
        <dbReference type="Google" id="ProtNLM"/>
    </source>
</evidence>
<gene>
    <name evidence="3" type="ORF">DD236_08880</name>
</gene>
<keyword evidence="2" id="KW-0472">Membrane</keyword>
<sequence>MPTSSHEVAANTRPRKKRRKRQPGWVPNYHGAWAMITIPPIVGIIEGGFRPAHAALLAFWWIGYFLFFAGTLWLKSGFKARYRPPVFLYGVAAGVLGIVTAAAAPYLWQWVPAFIPLVLAAGWAAYRRRERNLGSGLDTVIAACLLLPVSWDVATDGAAGWSATPAIWIQTALLFGYFAGTVFYVKTNIRERRSNGFLAASIIWHGAWCVGISALAGLTSYVSWWHVAVWAFLVIRAVLVPLARRTGGGLTVTQIGFLEVATSILVTITLLL</sequence>
<feature type="transmembrane region" description="Helical" evidence="2">
    <location>
        <begin position="86"/>
        <end position="104"/>
    </location>
</feature>
<organism evidence="3 4">
    <name type="scientific">Ancrocorticia populi</name>
    <dbReference type="NCBI Taxonomy" id="2175228"/>
    <lineage>
        <taxon>Bacteria</taxon>
        <taxon>Bacillati</taxon>
        <taxon>Actinomycetota</taxon>
        <taxon>Actinomycetes</taxon>
        <taxon>Actinomycetales</taxon>
        <taxon>Actinomycetaceae</taxon>
        <taxon>Ancrocorticia</taxon>
    </lineage>
</organism>
<reference evidence="4" key="1">
    <citation type="submission" date="2018-05" db="EMBL/GenBank/DDBJ databases">
        <authorList>
            <person name="Li Y."/>
        </authorList>
    </citation>
    <scope>NUCLEOTIDE SEQUENCE [LARGE SCALE GENOMIC DNA]</scope>
    <source>
        <strain evidence="4">sk1b4</strain>
    </source>
</reference>
<feature type="transmembrane region" description="Helical" evidence="2">
    <location>
        <begin position="250"/>
        <end position="271"/>
    </location>
</feature>
<keyword evidence="2" id="KW-1133">Transmembrane helix</keyword>
<feature type="transmembrane region" description="Helical" evidence="2">
    <location>
        <begin position="166"/>
        <end position="185"/>
    </location>
</feature>
<feature type="compositionally biased region" description="Basic residues" evidence="1">
    <location>
        <begin position="13"/>
        <end position="22"/>
    </location>
</feature>
<proteinExistence type="predicted"/>
<name>A0A2V1K9Q6_9ACTO</name>
<feature type="transmembrane region" description="Helical" evidence="2">
    <location>
        <begin position="197"/>
        <end position="218"/>
    </location>
</feature>
<comment type="caution">
    <text evidence="3">The sequence shown here is derived from an EMBL/GenBank/DDBJ whole genome shotgun (WGS) entry which is preliminary data.</text>
</comment>
<evidence type="ECO:0000313" key="4">
    <source>
        <dbReference type="Proteomes" id="UP000245283"/>
    </source>
</evidence>
<dbReference type="OrthoDB" id="2380563at2"/>
<feature type="transmembrane region" description="Helical" evidence="2">
    <location>
        <begin position="110"/>
        <end position="126"/>
    </location>
</feature>
<feature type="transmembrane region" description="Helical" evidence="2">
    <location>
        <begin position="133"/>
        <end position="154"/>
    </location>
</feature>
<dbReference type="Proteomes" id="UP000245283">
    <property type="component" value="Unassembled WGS sequence"/>
</dbReference>
<dbReference type="Pfam" id="PF14256">
    <property type="entry name" value="YwiC"/>
    <property type="match status" value="1"/>
</dbReference>
<dbReference type="RefSeq" id="WP_109094001.1">
    <property type="nucleotide sequence ID" value="NZ_QETB01000004.1"/>
</dbReference>